<dbReference type="Proteomes" id="UP000607653">
    <property type="component" value="Unassembled WGS sequence"/>
</dbReference>
<dbReference type="GO" id="GO:0003676">
    <property type="term" value="F:nucleic acid binding"/>
    <property type="evidence" value="ECO:0007669"/>
    <property type="project" value="InterPro"/>
</dbReference>
<dbReference type="GO" id="GO:0015074">
    <property type="term" value="P:DNA integration"/>
    <property type="evidence" value="ECO:0007669"/>
    <property type="project" value="UniProtKB-KW"/>
</dbReference>
<dbReference type="InterPro" id="IPR012337">
    <property type="entry name" value="RNaseH-like_sf"/>
</dbReference>
<evidence type="ECO:0000256" key="5">
    <source>
        <dbReference type="ARBA" id="ARBA00022723"/>
    </source>
</evidence>
<dbReference type="InterPro" id="IPR057670">
    <property type="entry name" value="SH3_retrovirus"/>
</dbReference>
<evidence type="ECO:0000256" key="12">
    <source>
        <dbReference type="ARBA" id="ARBA00022908"/>
    </source>
</evidence>
<keyword evidence="15" id="KW-0917">Virion maturation</keyword>
<dbReference type="GO" id="GO:0006508">
    <property type="term" value="P:proteolysis"/>
    <property type="evidence" value="ECO:0007669"/>
    <property type="project" value="UniProtKB-KW"/>
</dbReference>
<evidence type="ECO:0000256" key="7">
    <source>
        <dbReference type="ARBA" id="ARBA00022750"/>
    </source>
</evidence>
<sequence length="1069" mass="121722">MNGGSVVSNICVDKLVGNNYSYWKLCMEAYLQGQDLWDLIASDEVVIPADNPQNAELRQKWKIKCGKALFALRTPISKEYIEHVHDLKSPKQLWETLEILFTQKNTMRLQFLENELTGMIQGWAKQPSIIELENLLSNQEALVKQMTNNSLSKVEDALHIDYQRKKNFSSKHNDSEQTRIEGQSKGNSKACYRCGKPGHIRCHIQRNCRVNLNEEGANVTHENNESEWERCLFIEDIDQPVNVTSVVHRPMHLQTNALTDVNVVIDFNKEWIVDSGCSHHATGNASLLSDVRPHCGKRTIVTADNSLHPVVREGIFNVIENSSIDEGLSLKDVYHVPGLKKNLASVSQITDSGRYVLFGPNNVQILSNVKHIEADILFTGKRKESLYVLSANDAYVKKTGQNASAALWHARLGHIGYQLLQKISSQKLLDGIPIFKDFHHDMVYFMGPTKTPSYSGLQYVMIFVDDFLRFTWVYFLEHKSEAFSKFIQFKQLVEKEFELKIKCLRTDNGGECVQNPTAKRGAERKLAHLTSMCLSWLHTKKFPRELWAAAIQSACYVINRLPPWPGKESSPFEKIYHQKPNVSNFRVFGSVCYVHVTKNNRSKPEPRARRCIFVGYDTCRKGWRCMDPKTKKIIVSRDVVFNEVSSYESDVKEGKRTDILAPLFDNAASNERDEPMIRKSSRQRKQPDYLADYEVQLNHCSVLTCFLMADSCENEPRSYNETKEEISALNKNCTWELVPKPKNADVVTCKWVYKLKKKVDGTVDKHKARLVARGFSQQYGLDYDETFSPIAKMPHGFISKEFPNHVCRLKKALYGLKQAPRAWYGKIAQYLDFCGFKSSSADPSLFVKKTSTICTMLLLYVDDMIITGDNSIETTRLRDDLSIHFEMKSLAEASCFLGLEVEESNGYFVSQKGYAAGLLNRFGMGESKAMTTPMESCLKLTKDEGRPLKDATLFRQLVGSLFYLTITRPDIAYSVGVISQLMEKPCEGHLIAAKRILRYIKGTLHFGLMYKQHIPFSLNGFAIAAISWCSKKQTIVALSSCEAEYVAATMATQECLWLKRLIQEIFPNL</sequence>
<gene>
    <name evidence="19" type="ORF">HUJ06_003978</name>
</gene>
<evidence type="ECO:0000256" key="4">
    <source>
        <dbReference type="ARBA" id="ARBA00022722"/>
    </source>
</evidence>
<keyword evidence="2" id="KW-1188">Viral release from host cell</keyword>
<evidence type="ECO:0000313" key="20">
    <source>
        <dbReference type="Proteomes" id="UP000607653"/>
    </source>
</evidence>
<comment type="function">
    <text evidence="1">The aspartyl protease (PR) mediates the proteolytic cleavages of the Gag and Gag-Pol polyproteins after assembly of the VLP.</text>
</comment>
<dbReference type="Pfam" id="PF07727">
    <property type="entry name" value="RVT_2"/>
    <property type="match status" value="1"/>
</dbReference>
<dbReference type="GO" id="GO:0003887">
    <property type="term" value="F:DNA-directed DNA polymerase activity"/>
    <property type="evidence" value="ECO:0007669"/>
    <property type="project" value="UniProtKB-KW"/>
</dbReference>
<dbReference type="InterPro" id="IPR054722">
    <property type="entry name" value="PolX-like_BBD"/>
</dbReference>
<dbReference type="GO" id="GO:0046872">
    <property type="term" value="F:metal ion binding"/>
    <property type="evidence" value="ECO:0007669"/>
    <property type="project" value="UniProtKB-KW"/>
</dbReference>
<keyword evidence="13" id="KW-0695">RNA-directed DNA polymerase</keyword>
<keyword evidence="11" id="KW-0460">Magnesium</keyword>
<dbReference type="Gene3D" id="3.30.420.10">
    <property type="entry name" value="Ribonuclease H-like superfamily/Ribonuclease H"/>
    <property type="match status" value="1"/>
</dbReference>
<dbReference type="Pfam" id="PF22936">
    <property type="entry name" value="Pol_BBD"/>
    <property type="match status" value="1"/>
</dbReference>
<evidence type="ECO:0000256" key="11">
    <source>
        <dbReference type="ARBA" id="ARBA00022842"/>
    </source>
</evidence>
<keyword evidence="8" id="KW-0255">Endonuclease</keyword>
<dbReference type="InterPro" id="IPR025314">
    <property type="entry name" value="DUF4219"/>
</dbReference>
<dbReference type="GO" id="GO:0004190">
    <property type="term" value="F:aspartic-type endopeptidase activity"/>
    <property type="evidence" value="ECO:0007669"/>
    <property type="project" value="UniProtKB-KW"/>
</dbReference>
<keyword evidence="3" id="KW-0645">Protease</keyword>
<evidence type="ECO:0000256" key="2">
    <source>
        <dbReference type="ARBA" id="ARBA00022612"/>
    </source>
</evidence>
<evidence type="ECO:0000256" key="17">
    <source>
        <dbReference type="ARBA" id="ARBA00023268"/>
    </source>
</evidence>
<dbReference type="InterPro" id="IPR039537">
    <property type="entry name" value="Retrotran_Ty1/copia-like"/>
</dbReference>
<dbReference type="CDD" id="cd09272">
    <property type="entry name" value="RNase_HI_RT_Ty1"/>
    <property type="match status" value="1"/>
</dbReference>
<dbReference type="InterPro" id="IPR013103">
    <property type="entry name" value="RVT_2"/>
</dbReference>
<dbReference type="SUPFAM" id="SSF53098">
    <property type="entry name" value="Ribonuclease H-like"/>
    <property type="match status" value="1"/>
</dbReference>
<dbReference type="InterPro" id="IPR025724">
    <property type="entry name" value="GAG-pre-integrase_dom"/>
</dbReference>
<accession>A0A822ZV31</accession>
<dbReference type="SUPFAM" id="SSF56672">
    <property type="entry name" value="DNA/RNA polymerases"/>
    <property type="match status" value="1"/>
</dbReference>
<dbReference type="Pfam" id="PF25597">
    <property type="entry name" value="SH3_retrovirus"/>
    <property type="match status" value="1"/>
</dbReference>
<dbReference type="InterPro" id="IPR036397">
    <property type="entry name" value="RNaseH_sf"/>
</dbReference>
<proteinExistence type="predicted"/>
<keyword evidence="4" id="KW-0540">Nuclease</keyword>
<keyword evidence="14" id="KW-0808">Transferase</keyword>
<evidence type="ECO:0000256" key="1">
    <source>
        <dbReference type="ARBA" id="ARBA00002180"/>
    </source>
</evidence>
<evidence type="ECO:0000256" key="3">
    <source>
        <dbReference type="ARBA" id="ARBA00022670"/>
    </source>
</evidence>
<evidence type="ECO:0000256" key="15">
    <source>
        <dbReference type="ARBA" id="ARBA00023113"/>
    </source>
</evidence>
<keyword evidence="7" id="KW-0064">Aspartyl protease</keyword>
<keyword evidence="16" id="KW-0233">DNA recombination</keyword>
<evidence type="ECO:0000313" key="19">
    <source>
        <dbReference type="EMBL" id="DAD45748.1"/>
    </source>
</evidence>
<dbReference type="AlphaFoldDB" id="A0A822ZV31"/>
<dbReference type="GO" id="GO:0006310">
    <property type="term" value="P:DNA recombination"/>
    <property type="evidence" value="ECO:0007669"/>
    <property type="project" value="UniProtKB-KW"/>
</dbReference>
<evidence type="ECO:0000256" key="13">
    <source>
        <dbReference type="ARBA" id="ARBA00022918"/>
    </source>
</evidence>
<keyword evidence="17" id="KW-0511">Multifunctional enzyme</keyword>
<dbReference type="PANTHER" id="PTHR42648:SF11">
    <property type="entry name" value="TRANSPOSON TY4-P GAG-POL POLYPROTEIN"/>
    <property type="match status" value="1"/>
</dbReference>
<organism evidence="19 20">
    <name type="scientific">Nelumbo nucifera</name>
    <name type="common">Sacred lotus</name>
    <dbReference type="NCBI Taxonomy" id="4432"/>
    <lineage>
        <taxon>Eukaryota</taxon>
        <taxon>Viridiplantae</taxon>
        <taxon>Streptophyta</taxon>
        <taxon>Embryophyta</taxon>
        <taxon>Tracheophyta</taxon>
        <taxon>Spermatophyta</taxon>
        <taxon>Magnoliopsida</taxon>
        <taxon>Proteales</taxon>
        <taxon>Nelumbonaceae</taxon>
        <taxon>Nelumbo</taxon>
    </lineage>
</organism>
<evidence type="ECO:0000256" key="16">
    <source>
        <dbReference type="ARBA" id="ARBA00023172"/>
    </source>
</evidence>
<keyword evidence="6" id="KW-0547">Nucleotide-binding</keyword>
<evidence type="ECO:0000256" key="14">
    <source>
        <dbReference type="ARBA" id="ARBA00022932"/>
    </source>
</evidence>
<evidence type="ECO:0000256" key="9">
    <source>
        <dbReference type="ARBA" id="ARBA00022801"/>
    </source>
</evidence>
<reference evidence="19 20" key="1">
    <citation type="journal article" date="2020" name="Mol. Biol. Evol.">
        <title>Distinct Expression and Methylation Patterns for Genes with Different Fates following a Single Whole-Genome Duplication in Flowering Plants.</title>
        <authorList>
            <person name="Shi T."/>
            <person name="Rahmani R.S."/>
            <person name="Gugger P.F."/>
            <person name="Wang M."/>
            <person name="Li H."/>
            <person name="Zhang Y."/>
            <person name="Li Z."/>
            <person name="Wang Q."/>
            <person name="Van de Peer Y."/>
            <person name="Marchal K."/>
            <person name="Chen J."/>
        </authorList>
    </citation>
    <scope>NUCLEOTIDE SEQUENCE [LARGE SCALE GENOMIC DNA]</scope>
    <source>
        <tissue evidence="19">Leaf</tissue>
    </source>
</reference>
<keyword evidence="5" id="KW-0479">Metal-binding</keyword>
<evidence type="ECO:0000256" key="10">
    <source>
        <dbReference type="ARBA" id="ARBA00022840"/>
    </source>
</evidence>
<name>A0A822ZV31_NELNU</name>
<feature type="domain" description="Integrase catalytic" evidence="18">
    <location>
        <begin position="429"/>
        <end position="531"/>
    </location>
</feature>
<keyword evidence="10" id="KW-0067">ATP-binding</keyword>
<dbReference type="PANTHER" id="PTHR42648">
    <property type="entry name" value="TRANSPOSASE, PUTATIVE-RELATED"/>
    <property type="match status" value="1"/>
</dbReference>
<dbReference type="EMBL" id="DUZY01000007">
    <property type="protein sequence ID" value="DAD45748.1"/>
    <property type="molecule type" value="Genomic_DNA"/>
</dbReference>
<dbReference type="InterPro" id="IPR001584">
    <property type="entry name" value="Integrase_cat-core"/>
</dbReference>
<dbReference type="GO" id="GO:0005524">
    <property type="term" value="F:ATP binding"/>
    <property type="evidence" value="ECO:0007669"/>
    <property type="project" value="UniProtKB-KW"/>
</dbReference>
<dbReference type="InterPro" id="IPR043502">
    <property type="entry name" value="DNA/RNA_pol_sf"/>
</dbReference>
<evidence type="ECO:0000259" key="18">
    <source>
        <dbReference type="PROSITE" id="PS50994"/>
    </source>
</evidence>
<evidence type="ECO:0000256" key="6">
    <source>
        <dbReference type="ARBA" id="ARBA00022741"/>
    </source>
</evidence>
<dbReference type="GO" id="GO:0004519">
    <property type="term" value="F:endonuclease activity"/>
    <property type="evidence" value="ECO:0007669"/>
    <property type="project" value="UniProtKB-KW"/>
</dbReference>
<keyword evidence="14" id="KW-0239">DNA-directed DNA polymerase</keyword>
<protein>
    <recommendedName>
        <fullName evidence="18">Integrase catalytic domain-containing protein</fullName>
    </recommendedName>
</protein>
<keyword evidence="20" id="KW-1185">Reference proteome</keyword>
<evidence type="ECO:0000256" key="8">
    <source>
        <dbReference type="ARBA" id="ARBA00022759"/>
    </source>
</evidence>
<dbReference type="Pfam" id="PF13961">
    <property type="entry name" value="DUF4219"/>
    <property type="match status" value="1"/>
</dbReference>
<keyword evidence="14" id="KW-0548">Nucleotidyltransferase</keyword>
<keyword evidence="12" id="KW-0229">DNA integration</keyword>
<dbReference type="GO" id="GO:0003964">
    <property type="term" value="F:RNA-directed DNA polymerase activity"/>
    <property type="evidence" value="ECO:0007669"/>
    <property type="project" value="UniProtKB-KW"/>
</dbReference>
<keyword evidence="9" id="KW-0378">Hydrolase</keyword>
<dbReference type="Pfam" id="PF13976">
    <property type="entry name" value="gag_pre-integrs"/>
    <property type="match status" value="1"/>
</dbReference>
<comment type="caution">
    <text evidence="19">The sequence shown here is derived from an EMBL/GenBank/DDBJ whole genome shotgun (WGS) entry which is preliminary data.</text>
</comment>
<dbReference type="PROSITE" id="PS50994">
    <property type="entry name" value="INTEGRASE"/>
    <property type="match status" value="1"/>
</dbReference>